<dbReference type="AlphaFoldDB" id="A0A2J7ZG50"/>
<reference evidence="1 2" key="1">
    <citation type="journal article" date="2017" name="Mol. Biol. Evol.">
        <title>The 4-celled Tetrabaena socialis nuclear genome reveals the essential components for genetic control of cell number at the origin of multicellularity in the volvocine lineage.</title>
        <authorList>
            <person name="Featherston J."/>
            <person name="Arakaki Y."/>
            <person name="Hanschen E.R."/>
            <person name="Ferris P.J."/>
            <person name="Michod R.E."/>
            <person name="Olson B.J.S.C."/>
            <person name="Nozaki H."/>
            <person name="Durand P.M."/>
        </authorList>
    </citation>
    <scope>NUCLEOTIDE SEQUENCE [LARGE SCALE GENOMIC DNA]</scope>
    <source>
        <strain evidence="1 2">NIES-571</strain>
    </source>
</reference>
<comment type="caution">
    <text evidence="1">The sequence shown here is derived from an EMBL/GenBank/DDBJ whole genome shotgun (WGS) entry which is preliminary data.</text>
</comment>
<accession>A0A2J7ZG50</accession>
<protein>
    <submittedName>
        <fullName evidence="1">Uncharacterized protein</fullName>
    </submittedName>
</protein>
<evidence type="ECO:0000313" key="2">
    <source>
        <dbReference type="Proteomes" id="UP000236333"/>
    </source>
</evidence>
<proteinExistence type="predicted"/>
<gene>
    <name evidence="1" type="ORF">TSOC_014967</name>
</gene>
<organism evidence="1 2">
    <name type="scientific">Tetrabaena socialis</name>
    <dbReference type="NCBI Taxonomy" id="47790"/>
    <lineage>
        <taxon>Eukaryota</taxon>
        <taxon>Viridiplantae</taxon>
        <taxon>Chlorophyta</taxon>
        <taxon>core chlorophytes</taxon>
        <taxon>Chlorophyceae</taxon>
        <taxon>CS clade</taxon>
        <taxon>Chlamydomonadales</taxon>
        <taxon>Tetrabaenaceae</taxon>
        <taxon>Tetrabaena</taxon>
    </lineage>
</organism>
<keyword evidence="2" id="KW-1185">Reference proteome</keyword>
<name>A0A2J7ZG50_9CHLO</name>
<feature type="non-terminal residue" evidence="1">
    <location>
        <position position="1"/>
    </location>
</feature>
<evidence type="ECO:0000313" key="1">
    <source>
        <dbReference type="EMBL" id="PNG99255.1"/>
    </source>
</evidence>
<dbReference type="Proteomes" id="UP000236333">
    <property type="component" value="Unassembled WGS sequence"/>
</dbReference>
<sequence>DFLDDVDFRLRTDTDNFKGILS</sequence>
<dbReference type="EMBL" id="PGGS01003525">
    <property type="protein sequence ID" value="PNG99255.1"/>
    <property type="molecule type" value="Genomic_DNA"/>
</dbReference>